<dbReference type="InterPro" id="IPR002104">
    <property type="entry name" value="Integrase_catalytic"/>
</dbReference>
<evidence type="ECO:0000313" key="9">
    <source>
        <dbReference type="Proteomes" id="UP000321805"/>
    </source>
</evidence>
<dbReference type="RefSeq" id="WP_146915095.1">
    <property type="nucleotide sequence ID" value="NZ_CP042430.1"/>
</dbReference>
<dbReference type="InterPro" id="IPR044068">
    <property type="entry name" value="CB"/>
</dbReference>
<reference evidence="8 9" key="1">
    <citation type="journal article" date="2018" name="J. Microbiol.">
        <title>Baekduia soli gen. nov., sp. nov., a novel bacterium isolated from the soil of Baekdu Mountain and proposal of a novel family name, Baekduiaceae fam. nov.</title>
        <authorList>
            <person name="An D.S."/>
            <person name="Siddiqi M.Z."/>
            <person name="Kim K.H."/>
            <person name="Yu H.S."/>
            <person name="Im W.T."/>
        </authorList>
    </citation>
    <scope>NUCLEOTIDE SEQUENCE [LARGE SCALE GENOMIC DNA]</scope>
    <source>
        <strain evidence="8 9">BR7-21</strain>
    </source>
</reference>
<keyword evidence="4" id="KW-0233">DNA recombination</keyword>
<dbReference type="GO" id="GO:0015074">
    <property type="term" value="P:DNA integration"/>
    <property type="evidence" value="ECO:0007669"/>
    <property type="project" value="UniProtKB-KW"/>
</dbReference>
<evidence type="ECO:0000256" key="5">
    <source>
        <dbReference type="PROSITE-ProRule" id="PRU01248"/>
    </source>
</evidence>
<dbReference type="InterPro" id="IPR004107">
    <property type="entry name" value="Integrase_SAM-like_N"/>
</dbReference>
<feature type="domain" description="Core-binding (CB)" evidence="7">
    <location>
        <begin position="56"/>
        <end position="143"/>
    </location>
</feature>
<dbReference type="GO" id="GO:0006310">
    <property type="term" value="P:DNA recombination"/>
    <property type="evidence" value="ECO:0007669"/>
    <property type="project" value="UniProtKB-KW"/>
</dbReference>
<comment type="similarity">
    <text evidence="1">Belongs to the 'phage' integrase family.</text>
</comment>
<dbReference type="AlphaFoldDB" id="A0A5B8TZN8"/>
<dbReference type="InterPro" id="IPR050090">
    <property type="entry name" value="Tyrosine_recombinase_XerCD"/>
</dbReference>
<dbReference type="EMBL" id="CP042430">
    <property type="protein sequence ID" value="QEC46175.1"/>
    <property type="molecule type" value="Genomic_DNA"/>
</dbReference>
<keyword evidence="2" id="KW-0229">DNA integration</keyword>
<evidence type="ECO:0000256" key="2">
    <source>
        <dbReference type="ARBA" id="ARBA00022908"/>
    </source>
</evidence>
<dbReference type="Pfam" id="PF00589">
    <property type="entry name" value="Phage_integrase"/>
    <property type="match status" value="1"/>
</dbReference>
<keyword evidence="9" id="KW-1185">Reference proteome</keyword>
<organism evidence="8 9">
    <name type="scientific">Baekduia soli</name>
    <dbReference type="NCBI Taxonomy" id="496014"/>
    <lineage>
        <taxon>Bacteria</taxon>
        <taxon>Bacillati</taxon>
        <taxon>Actinomycetota</taxon>
        <taxon>Thermoleophilia</taxon>
        <taxon>Solirubrobacterales</taxon>
        <taxon>Baekduiaceae</taxon>
        <taxon>Baekduia</taxon>
    </lineage>
</organism>
<dbReference type="InterPro" id="IPR013762">
    <property type="entry name" value="Integrase-like_cat_sf"/>
</dbReference>
<proteinExistence type="inferred from homology"/>
<dbReference type="InterPro" id="IPR011010">
    <property type="entry name" value="DNA_brk_join_enz"/>
</dbReference>
<evidence type="ECO:0000256" key="4">
    <source>
        <dbReference type="ARBA" id="ARBA00023172"/>
    </source>
</evidence>
<dbReference type="OrthoDB" id="1822491at2"/>
<evidence type="ECO:0000259" key="6">
    <source>
        <dbReference type="PROSITE" id="PS51898"/>
    </source>
</evidence>
<dbReference type="Proteomes" id="UP000321805">
    <property type="component" value="Chromosome"/>
</dbReference>
<dbReference type="InterPro" id="IPR010998">
    <property type="entry name" value="Integrase_recombinase_N"/>
</dbReference>
<dbReference type="PANTHER" id="PTHR30349">
    <property type="entry name" value="PHAGE INTEGRASE-RELATED"/>
    <property type="match status" value="1"/>
</dbReference>
<dbReference type="PROSITE" id="PS51898">
    <property type="entry name" value="TYR_RECOMBINASE"/>
    <property type="match status" value="1"/>
</dbReference>
<keyword evidence="3 5" id="KW-0238">DNA-binding</keyword>
<dbReference type="PANTHER" id="PTHR30349:SF64">
    <property type="entry name" value="PROPHAGE INTEGRASE INTD-RELATED"/>
    <property type="match status" value="1"/>
</dbReference>
<feature type="domain" description="Tyr recombinase" evidence="6">
    <location>
        <begin position="165"/>
        <end position="340"/>
    </location>
</feature>
<dbReference type="Gene3D" id="1.10.150.130">
    <property type="match status" value="1"/>
</dbReference>
<dbReference type="KEGG" id="bsol:FSW04_00390"/>
<evidence type="ECO:0000259" key="7">
    <source>
        <dbReference type="PROSITE" id="PS51900"/>
    </source>
</evidence>
<dbReference type="CDD" id="cd00397">
    <property type="entry name" value="DNA_BRE_C"/>
    <property type="match status" value="1"/>
</dbReference>
<accession>A0A5B8TZN8</accession>
<dbReference type="SUPFAM" id="SSF56349">
    <property type="entry name" value="DNA breaking-rejoining enzymes"/>
    <property type="match status" value="1"/>
</dbReference>
<dbReference type="PROSITE" id="PS51900">
    <property type="entry name" value="CB"/>
    <property type="match status" value="1"/>
</dbReference>
<gene>
    <name evidence="8" type="ORF">FSW04_00390</name>
</gene>
<sequence length="368" mass="41088">MSVERVVRANGTTRYRVRWREAGRNRAETFDRRKDALNFEAEIRRRRQLGTLDSLDAGTETLDEYVTDTWAPAHAPALADSTRKIYALIYDRHLSPYLGDVSLRDITPERIARWQSERLAAGVGPHSVRKAIAILSGVMQRATEARRIPYNPVRVARKARLPKSEPVRPLSPAVVEAIRAELAQRDATLVSILAYAGLRPGEALDLTWGSVQERTLIVDASKTGRRRTVRLLEPLAEDLAAWRKASGDPSSSAFVFPSATGRRWTQEAYKSWTRRTFAEAAAAAGADHATPYSLRHSFVSLLLAEGRSVLYVAAQAGHRPSMSWDTYGHVFEDLDDRIRIDPAEAIRTAREQIGTRLVPAEEPQTTDG</sequence>
<dbReference type="GO" id="GO:0003677">
    <property type="term" value="F:DNA binding"/>
    <property type="evidence" value="ECO:0007669"/>
    <property type="project" value="UniProtKB-UniRule"/>
</dbReference>
<evidence type="ECO:0000313" key="8">
    <source>
        <dbReference type="EMBL" id="QEC46175.1"/>
    </source>
</evidence>
<evidence type="ECO:0000256" key="3">
    <source>
        <dbReference type="ARBA" id="ARBA00023125"/>
    </source>
</evidence>
<evidence type="ECO:0000256" key="1">
    <source>
        <dbReference type="ARBA" id="ARBA00008857"/>
    </source>
</evidence>
<dbReference type="Pfam" id="PF14659">
    <property type="entry name" value="Phage_int_SAM_3"/>
    <property type="match status" value="1"/>
</dbReference>
<name>A0A5B8TZN8_9ACTN</name>
<dbReference type="Gene3D" id="1.10.443.10">
    <property type="entry name" value="Intergrase catalytic core"/>
    <property type="match status" value="1"/>
</dbReference>
<protein>
    <submittedName>
        <fullName evidence="8">Site-specific integrase</fullName>
    </submittedName>
</protein>